<dbReference type="AlphaFoldDB" id="A0A1I7W8J4"/>
<protein>
    <submittedName>
        <fullName evidence="3">Uncharacterized protein</fullName>
    </submittedName>
</protein>
<evidence type="ECO:0000256" key="1">
    <source>
        <dbReference type="SAM" id="Phobius"/>
    </source>
</evidence>
<keyword evidence="1" id="KW-1133">Transmembrane helix</keyword>
<keyword evidence="2" id="KW-1185">Reference proteome</keyword>
<organism evidence="2 3">
    <name type="scientific">Heterorhabditis bacteriophora</name>
    <name type="common">Entomopathogenic nematode worm</name>
    <dbReference type="NCBI Taxonomy" id="37862"/>
    <lineage>
        <taxon>Eukaryota</taxon>
        <taxon>Metazoa</taxon>
        <taxon>Ecdysozoa</taxon>
        <taxon>Nematoda</taxon>
        <taxon>Chromadorea</taxon>
        <taxon>Rhabditida</taxon>
        <taxon>Rhabditina</taxon>
        <taxon>Rhabditomorpha</taxon>
        <taxon>Strongyloidea</taxon>
        <taxon>Heterorhabditidae</taxon>
        <taxon>Heterorhabditis</taxon>
    </lineage>
</organism>
<keyword evidence="1" id="KW-0472">Membrane</keyword>
<dbReference type="WBParaSite" id="Hba_00958">
    <property type="protein sequence ID" value="Hba_00958"/>
    <property type="gene ID" value="Hba_00958"/>
</dbReference>
<accession>A0A1I7W8J4</accession>
<dbReference type="Proteomes" id="UP000095283">
    <property type="component" value="Unplaced"/>
</dbReference>
<evidence type="ECO:0000313" key="2">
    <source>
        <dbReference type="Proteomes" id="UP000095283"/>
    </source>
</evidence>
<keyword evidence="1" id="KW-0812">Transmembrane</keyword>
<proteinExistence type="predicted"/>
<evidence type="ECO:0000313" key="3">
    <source>
        <dbReference type="WBParaSite" id="Hba_00958"/>
    </source>
</evidence>
<name>A0A1I7W8J4_HETBA</name>
<sequence length="47" mass="5807">MVVLHLIKNIHCYIHSIAILLFKSLFTRKIRYFKKLRKTVFCDVYHR</sequence>
<reference evidence="3" key="1">
    <citation type="submission" date="2016-11" db="UniProtKB">
        <authorList>
            <consortium name="WormBaseParasite"/>
        </authorList>
    </citation>
    <scope>IDENTIFICATION</scope>
</reference>
<feature type="transmembrane region" description="Helical" evidence="1">
    <location>
        <begin position="6"/>
        <end position="26"/>
    </location>
</feature>